<dbReference type="SUPFAM" id="SSF52540">
    <property type="entry name" value="P-loop containing nucleoside triphosphate hydrolases"/>
    <property type="match status" value="2"/>
</dbReference>
<dbReference type="InterPro" id="IPR027417">
    <property type="entry name" value="P-loop_NTPase"/>
</dbReference>
<dbReference type="Pfam" id="PF00176">
    <property type="entry name" value="SNF2-rel_dom"/>
    <property type="match status" value="1"/>
</dbReference>
<dbReference type="Pfam" id="PF13091">
    <property type="entry name" value="PLDc_2"/>
    <property type="match status" value="1"/>
</dbReference>
<feature type="domain" description="Helicase C-terminal" evidence="4">
    <location>
        <begin position="610"/>
        <end position="777"/>
    </location>
</feature>
<evidence type="ECO:0000313" key="5">
    <source>
        <dbReference type="EMBL" id="RQW73212.1"/>
    </source>
</evidence>
<dbReference type="InterPro" id="IPR001736">
    <property type="entry name" value="PLipase_D/transphosphatidylase"/>
</dbReference>
<dbReference type="AlphaFoldDB" id="A0A3N9UKY9"/>
<dbReference type="GO" id="GO:0005524">
    <property type="term" value="F:ATP binding"/>
    <property type="evidence" value="ECO:0007669"/>
    <property type="project" value="InterPro"/>
</dbReference>
<evidence type="ECO:0000313" key="6">
    <source>
        <dbReference type="Proteomes" id="UP000274033"/>
    </source>
</evidence>
<dbReference type="Gene3D" id="3.30.870.10">
    <property type="entry name" value="Endonuclease Chain A"/>
    <property type="match status" value="1"/>
</dbReference>
<keyword evidence="5" id="KW-0547">Nucleotide-binding</keyword>
<dbReference type="PROSITE" id="PS51192">
    <property type="entry name" value="HELICASE_ATP_BIND_1"/>
    <property type="match status" value="1"/>
</dbReference>
<dbReference type="GO" id="GO:0016787">
    <property type="term" value="F:hydrolase activity"/>
    <property type="evidence" value="ECO:0007669"/>
    <property type="project" value="UniProtKB-KW"/>
</dbReference>
<evidence type="ECO:0000259" key="4">
    <source>
        <dbReference type="PROSITE" id="PS51194"/>
    </source>
</evidence>
<protein>
    <submittedName>
        <fullName evidence="5">Helicase SNF2</fullName>
    </submittedName>
</protein>
<dbReference type="Gene3D" id="3.40.50.300">
    <property type="entry name" value="P-loop containing nucleotide triphosphate hydrolases"/>
    <property type="match status" value="1"/>
</dbReference>
<feature type="domain" description="Helicase ATP-binding" evidence="3">
    <location>
        <begin position="256"/>
        <end position="393"/>
    </location>
</feature>
<dbReference type="RefSeq" id="WP_124766694.1">
    <property type="nucleotide sequence ID" value="NZ_JAFBDY010000023.1"/>
</dbReference>
<keyword evidence="1" id="KW-0378">Hydrolase</keyword>
<reference evidence="5 6" key="1">
    <citation type="journal article" date="2013" name="J. Microbiol.">
        <title>Lysinibacillus chungkukjangi sp. nov., isolated from Chungkukjang, Korean fermented soybean food.</title>
        <authorList>
            <person name="Kim S.J."/>
            <person name="Jang Y.H."/>
            <person name="Hamada M."/>
            <person name="Ahn J.H."/>
            <person name="Weon H.Y."/>
            <person name="Suzuki K."/>
            <person name="Whang K.S."/>
            <person name="Kwon S.W."/>
        </authorList>
    </citation>
    <scope>NUCLEOTIDE SEQUENCE [LARGE SCALE GENOMIC DNA]</scope>
    <source>
        <strain evidence="5 6">MCCC 1A12701</strain>
    </source>
</reference>
<evidence type="ECO:0000256" key="1">
    <source>
        <dbReference type="ARBA" id="ARBA00022801"/>
    </source>
</evidence>
<dbReference type="SUPFAM" id="SSF56024">
    <property type="entry name" value="Phospholipase D/nuclease"/>
    <property type="match status" value="1"/>
</dbReference>
<dbReference type="SMART" id="SM00490">
    <property type="entry name" value="HELICc"/>
    <property type="match status" value="1"/>
</dbReference>
<accession>A0A3N9UKY9</accession>
<dbReference type="InterPro" id="IPR014001">
    <property type="entry name" value="Helicase_ATP-bd"/>
</dbReference>
<dbReference type="EMBL" id="RRCT01000025">
    <property type="protein sequence ID" value="RQW73212.1"/>
    <property type="molecule type" value="Genomic_DNA"/>
</dbReference>
<sequence length="1039" mass="121025">MPEIPEIIDNRTSLLKDTINKLIKYADKVDIAAGYFYLNGFNLVKENINENCSINIVIGNETNAMTASEISSGYDLKKNLILRSMEKDISYLDDNQKQEIYELSELIRDGKVNFKIFVKDKFHSKAYIFDVSYNNGDIKEQYAIVGSSNFTKSGLGDHDATKMNTELNAVLRQPSAIKEVKNWFNGIWNEAEDFNEQLLNIIDNNIQVEKLEFSPFDILLKTLFEYLKDDPTFEEIQSLNLDDLTEFQAFAVRKAIQILEKYNGVIIADSVGLGKTYVAKGLLRYFSLHEMTTLIICPASLKTMWEHQANELNISIELLTQEAIGKDGIPFDKVQNVENIIIDEAHNFRNDNANRYKELIQVTMDKKVVQLTATPVNNSIYDLYNILTLFLKDDDFKNKFGIAKLKDIFNNYEEKKDQVSNILNEVMIRRSRTFIRRKYGNKEKTLYVNGKEIRFPSRHLKKISYSISDLYGENIFTEIANTIEYLNLPIISEDSISKKHQFNNNALVKTMLLKRFESSVEAFRNSIMKQIRYCNLLLSAISEGFLVTKKDVMDDLDSDSFDILDNVTKINLSDYQGNIEDLLLKIEADKENLNKIIEMIADIDHESDVKLQTLINHIKLEYRKNKKQKLLIFTQFKDTARYIYKHLLDNNFGIVSEIDSKNNQNNKKEKVVAQFAPIANPELFDPEKPEINILVSTDILSEGQNLQDCNTIINYDLTWNPVRIIQREGRIDRITTEHNNIYIYNFIPDDKLDSILKLTKRLSEKIKYINETIGNESRIISDDEILIDKVFNEKDHDQILRINSEDQSLLDELELDREEIVPSDEYIYEDYKELIFNNDENKKLVSNFPDGIFSIKKSELYKGIFMYFKVSNESYWLFYDINLKEMKTSKAEIYKIISSGNYLSNKPIKRETDYNVNLLLEIGKKYVADQVNDIAQIQVTSSEIDKVQKDIAERLEKIFSKTKFRTRITREQRKIRKKLKNPLHKGTISKLKTIEISLLSDEELINKLDEILEYIDIEENVTDLNKNSEVRLICYELFI</sequence>
<organism evidence="5 6">
    <name type="scientific">Lysinibacillus composti</name>
    <dbReference type="NCBI Taxonomy" id="720633"/>
    <lineage>
        <taxon>Bacteria</taxon>
        <taxon>Bacillati</taxon>
        <taxon>Bacillota</taxon>
        <taxon>Bacilli</taxon>
        <taxon>Bacillales</taxon>
        <taxon>Bacillaceae</taxon>
        <taxon>Lysinibacillus</taxon>
    </lineage>
</organism>
<dbReference type="Pfam" id="PF00271">
    <property type="entry name" value="Helicase_C"/>
    <property type="match status" value="1"/>
</dbReference>
<dbReference type="Gene3D" id="3.40.50.10810">
    <property type="entry name" value="Tandem AAA-ATPase domain"/>
    <property type="match status" value="1"/>
</dbReference>
<dbReference type="InterPro" id="IPR000330">
    <property type="entry name" value="SNF2_N"/>
</dbReference>
<dbReference type="GO" id="GO:0004386">
    <property type="term" value="F:helicase activity"/>
    <property type="evidence" value="ECO:0007669"/>
    <property type="project" value="UniProtKB-KW"/>
</dbReference>
<gene>
    <name evidence="5" type="ORF">EBB45_17775</name>
</gene>
<dbReference type="InterPro" id="IPR001650">
    <property type="entry name" value="Helicase_C-like"/>
</dbReference>
<dbReference type="OrthoDB" id="9814088at2"/>
<dbReference type="PROSITE" id="PS50035">
    <property type="entry name" value="PLD"/>
    <property type="match status" value="1"/>
</dbReference>
<dbReference type="GO" id="GO:0006793">
    <property type="term" value="P:phosphorus metabolic process"/>
    <property type="evidence" value="ECO:0007669"/>
    <property type="project" value="UniProtKB-ARBA"/>
</dbReference>
<dbReference type="PANTHER" id="PTHR45766">
    <property type="entry name" value="DNA ANNEALING HELICASE AND ENDONUCLEASE ZRANB3 FAMILY MEMBER"/>
    <property type="match status" value="1"/>
</dbReference>
<dbReference type="CDD" id="cd09178">
    <property type="entry name" value="PLDc_N_Snf2_like"/>
    <property type="match status" value="1"/>
</dbReference>
<evidence type="ECO:0000259" key="2">
    <source>
        <dbReference type="PROSITE" id="PS50035"/>
    </source>
</evidence>
<evidence type="ECO:0000259" key="3">
    <source>
        <dbReference type="PROSITE" id="PS51192"/>
    </source>
</evidence>
<feature type="domain" description="PLD phosphodiesterase" evidence="2">
    <location>
        <begin position="118"/>
        <end position="154"/>
    </location>
</feature>
<proteinExistence type="predicted"/>
<dbReference type="PANTHER" id="PTHR45766:SF6">
    <property type="entry name" value="SWI_SNF-RELATED MATRIX-ASSOCIATED ACTIN-DEPENDENT REGULATOR OF CHROMATIN SUBFAMILY A-LIKE PROTEIN 1"/>
    <property type="match status" value="1"/>
</dbReference>
<dbReference type="Proteomes" id="UP000274033">
    <property type="component" value="Unassembled WGS sequence"/>
</dbReference>
<dbReference type="InterPro" id="IPR049730">
    <property type="entry name" value="SNF2/RAD54-like_C"/>
</dbReference>
<dbReference type="PROSITE" id="PS51194">
    <property type="entry name" value="HELICASE_CTER"/>
    <property type="match status" value="1"/>
</dbReference>
<keyword evidence="6" id="KW-1185">Reference proteome</keyword>
<name>A0A3N9UKY9_9BACI</name>
<keyword evidence="5" id="KW-0067">ATP-binding</keyword>
<keyword evidence="5" id="KW-0347">Helicase</keyword>
<comment type="caution">
    <text evidence="5">The sequence shown here is derived from an EMBL/GenBank/DDBJ whole genome shotgun (WGS) entry which is preliminary data.</text>
</comment>
<dbReference type="InterPro" id="IPR038718">
    <property type="entry name" value="SNF2-like_sf"/>
</dbReference>
<dbReference type="SMART" id="SM00487">
    <property type="entry name" value="DEXDc"/>
    <property type="match status" value="1"/>
</dbReference>
<dbReference type="CDD" id="cd18793">
    <property type="entry name" value="SF2_C_SNF"/>
    <property type="match status" value="1"/>
</dbReference>
<dbReference type="InterPro" id="IPR025202">
    <property type="entry name" value="PLD-like_dom"/>
</dbReference>